<dbReference type="InterPro" id="IPR037143">
    <property type="entry name" value="4-PPantetheinyl_Trfase_dom_sf"/>
</dbReference>
<accession>A0A1H6VHU3</accession>
<dbReference type="AlphaFoldDB" id="A0A1H6VHU3"/>
<evidence type="ECO:0000256" key="1">
    <source>
        <dbReference type="ARBA" id="ARBA00010990"/>
    </source>
</evidence>
<dbReference type="STRING" id="529704.SAMN02927913_2990"/>
<feature type="domain" description="4'-phosphopantetheinyl transferase" evidence="3">
    <location>
        <begin position="132"/>
        <end position="193"/>
    </location>
</feature>
<keyword evidence="2 4" id="KW-0808">Transferase</keyword>
<gene>
    <name evidence="4" type="ORF">SAMN04487997_2240</name>
</gene>
<protein>
    <submittedName>
        <fullName evidence="4">4'-phosphopantetheinyl transferase</fullName>
    </submittedName>
</protein>
<dbReference type="PANTHER" id="PTHR12215:SF10">
    <property type="entry name" value="L-AMINOADIPATE-SEMIALDEHYDE DEHYDROGENASE-PHOSPHOPANTETHEINYL TRANSFERASE"/>
    <property type="match status" value="1"/>
</dbReference>
<evidence type="ECO:0000313" key="5">
    <source>
        <dbReference type="Proteomes" id="UP000199420"/>
    </source>
</evidence>
<evidence type="ECO:0000313" key="4">
    <source>
        <dbReference type="EMBL" id="SEJ02534.1"/>
    </source>
</evidence>
<reference evidence="4 5" key="1">
    <citation type="submission" date="2016-10" db="EMBL/GenBank/DDBJ databases">
        <authorList>
            <person name="de Groot N.N."/>
        </authorList>
    </citation>
    <scope>NUCLEOTIDE SEQUENCE [LARGE SCALE GENOMIC DNA]</scope>
    <source>
        <strain evidence="4 5">DSM 26515</strain>
    </source>
</reference>
<keyword evidence="5" id="KW-1185">Reference proteome</keyword>
<proteinExistence type="inferred from homology"/>
<dbReference type="GO" id="GO:0019878">
    <property type="term" value="P:lysine biosynthetic process via aminoadipic acid"/>
    <property type="evidence" value="ECO:0007669"/>
    <property type="project" value="TreeGrafter"/>
</dbReference>
<name>A0A1H6VHU3_9GAMM</name>
<dbReference type="Gene3D" id="3.90.470.20">
    <property type="entry name" value="4'-phosphopantetheinyl transferase domain"/>
    <property type="match status" value="1"/>
</dbReference>
<dbReference type="OrthoDB" id="9808281at2"/>
<dbReference type="GO" id="GO:0005829">
    <property type="term" value="C:cytosol"/>
    <property type="evidence" value="ECO:0007669"/>
    <property type="project" value="TreeGrafter"/>
</dbReference>
<comment type="similarity">
    <text evidence="1">Belongs to the P-Pant transferase superfamily. Gsp/Sfp/HetI/AcpT family.</text>
</comment>
<dbReference type="PANTHER" id="PTHR12215">
    <property type="entry name" value="PHOSPHOPANTETHEINE TRANSFERASE"/>
    <property type="match status" value="1"/>
</dbReference>
<sequence length="249" mass="26632">MIRPASQDNFADRAQRALVASGLAPPHAGEVSVVMFDTSEWSAFQSEACGWLRDHERARAARFRFDRDRSAYVLAHALWRAVLAVSLARAPREVPLDFLPSGQPNLPGTSLATSLSHSGPVALVAVGVVRMLGVDLERWPPRIALDELLPAICTPGEAEVLGRLSPGPRERALLQLWTRKEALLKAFGTGLAQAPAAFGAMAGEPVRLASHTEGPPCRVLDLALPAGRLGALATSLDMDQYRLLAPLAG</sequence>
<dbReference type="GO" id="GO:0008897">
    <property type="term" value="F:holo-[acyl-carrier-protein] synthase activity"/>
    <property type="evidence" value="ECO:0007669"/>
    <property type="project" value="InterPro"/>
</dbReference>
<evidence type="ECO:0000256" key="2">
    <source>
        <dbReference type="ARBA" id="ARBA00022679"/>
    </source>
</evidence>
<dbReference type="EMBL" id="FNYC01000004">
    <property type="protein sequence ID" value="SEJ02534.1"/>
    <property type="molecule type" value="Genomic_DNA"/>
</dbReference>
<dbReference type="InterPro" id="IPR008278">
    <property type="entry name" value="4-PPantetheinyl_Trfase_dom"/>
</dbReference>
<organism evidence="4 5">
    <name type="scientific">Frateuria terrea</name>
    <dbReference type="NCBI Taxonomy" id="529704"/>
    <lineage>
        <taxon>Bacteria</taxon>
        <taxon>Pseudomonadati</taxon>
        <taxon>Pseudomonadota</taxon>
        <taxon>Gammaproteobacteria</taxon>
        <taxon>Lysobacterales</taxon>
        <taxon>Rhodanobacteraceae</taxon>
        <taxon>Frateuria</taxon>
    </lineage>
</organism>
<dbReference type="Proteomes" id="UP000199420">
    <property type="component" value="Unassembled WGS sequence"/>
</dbReference>
<dbReference type="SUPFAM" id="SSF56214">
    <property type="entry name" value="4'-phosphopantetheinyl transferase"/>
    <property type="match status" value="2"/>
</dbReference>
<evidence type="ECO:0000259" key="3">
    <source>
        <dbReference type="Pfam" id="PF01648"/>
    </source>
</evidence>
<dbReference type="Pfam" id="PF01648">
    <property type="entry name" value="ACPS"/>
    <property type="match status" value="1"/>
</dbReference>
<dbReference type="InterPro" id="IPR050559">
    <property type="entry name" value="P-Pant_transferase_sf"/>
</dbReference>
<dbReference type="GO" id="GO:0000287">
    <property type="term" value="F:magnesium ion binding"/>
    <property type="evidence" value="ECO:0007669"/>
    <property type="project" value="InterPro"/>
</dbReference>